<gene>
    <name evidence="1" type="ORF">KGQ19_01220</name>
</gene>
<organism evidence="1 2">
    <name type="scientific">Catenulispora pinistramenti</name>
    <dbReference type="NCBI Taxonomy" id="2705254"/>
    <lineage>
        <taxon>Bacteria</taxon>
        <taxon>Bacillati</taxon>
        <taxon>Actinomycetota</taxon>
        <taxon>Actinomycetes</taxon>
        <taxon>Catenulisporales</taxon>
        <taxon>Catenulisporaceae</taxon>
        <taxon>Catenulispora</taxon>
    </lineage>
</organism>
<evidence type="ECO:0008006" key="3">
    <source>
        <dbReference type="Google" id="ProtNLM"/>
    </source>
</evidence>
<protein>
    <recommendedName>
        <fullName evidence="3">Immunity protein Imm1</fullName>
    </recommendedName>
</protein>
<dbReference type="EMBL" id="JAAFYZ010000003">
    <property type="protein sequence ID" value="MBS2545480.1"/>
    <property type="molecule type" value="Genomic_DNA"/>
</dbReference>
<sequence length="137" mass="14789">MFLNEHAGNRVLIEDADGVDRLIDALLANPASHAMAQVFSTARERLSSGMFDHELMVGVNAERSVGILAFMDGDAGNIVTDNGAPSLDSVWYSITGHSTEYPGGTEIPVDDLRRAVKEFLSSGGKIPTSVQWKPEAW</sequence>
<evidence type="ECO:0000313" key="2">
    <source>
        <dbReference type="Proteomes" id="UP000730482"/>
    </source>
</evidence>
<dbReference type="Proteomes" id="UP000730482">
    <property type="component" value="Unassembled WGS sequence"/>
</dbReference>
<accession>A0ABS5KHX6</accession>
<dbReference type="InterPro" id="IPR025680">
    <property type="entry name" value="DddI"/>
</dbReference>
<evidence type="ECO:0000313" key="1">
    <source>
        <dbReference type="EMBL" id="MBS2545480.1"/>
    </source>
</evidence>
<comment type="caution">
    <text evidence="1">The sequence shown here is derived from an EMBL/GenBank/DDBJ whole genome shotgun (WGS) entry which is preliminary data.</text>
</comment>
<dbReference type="RefSeq" id="WP_212007145.1">
    <property type="nucleotide sequence ID" value="NZ_JAAFYZ010000003.1"/>
</dbReference>
<keyword evidence="2" id="KW-1185">Reference proteome</keyword>
<dbReference type="Pfam" id="PF14430">
    <property type="entry name" value="Imm1"/>
    <property type="match status" value="1"/>
</dbReference>
<name>A0ABS5KHX6_9ACTN</name>
<reference evidence="1 2" key="1">
    <citation type="submission" date="2020-02" db="EMBL/GenBank/DDBJ databases">
        <title>Acidophilic actinobacteria isolated from forest soil.</title>
        <authorList>
            <person name="Golinska P."/>
        </authorList>
    </citation>
    <scope>NUCLEOTIDE SEQUENCE [LARGE SCALE GENOMIC DNA]</scope>
    <source>
        <strain evidence="1 2">NL8</strain>
    </source>
</reference>
<proteinExistence type="predicted"/>